<dbReference type="Pfam" id="PF01548">
    <property type="entry name" value="DEDD_Tnp_IS110"/>
    <property type="match status" value="1"/>
</dbReference>
<accession>A0A9X4PAD4</accession>
<dbReference type="RefSeq" id="WP_279363797.1">
    <property type="nucleotide sequence ID" value="NZ_JAMWGA010000008.1"/>
</dbReference>
<protein>
    <submittedName>
        <fullName evidence="2">IS110 family transposase</fullName>
    </submittedName>
</protein>
<comment type="caution">
    <text evidence="2">The sequence shown here is derived from an EMBL/GenBank/DDBJ whole genome shotgun (WGS) entry which is preliminary data.</text>
</comment>
<dbReference type="EMBL" id="JAMWGI010000013">
    <property type="protein sequence ID" value="MDG6194497.1"/>
    <property type="molecule type" value="Genomic_DNA"/>
</dbReference>
<organism evidence="2 3">
    <name type="scientific">Lactococcus formosensis</name>
    <dbReference type="NCBI Taxonomy" id="1281486"/>
    <lineage>
        <taxon>Bacteria</taxon>
        <taxon>Bacillati</taxon>
        <taxon>Bacillota</taxon>
        <taxon>Bacilli</taxon>
        <taxon>Lactobacillales</taxon>
        <taxon>Streptococcaceae</taxon>
        <taxon>Lactococcus</taxon>
    </lineage>
</organism>
<evidence type="ECO:0000259" key="1">
    <source>
        <dbReference type="Pfam" id="PF01548"/>
    </source>
</evidence>
<dbReference type="InterPro" id="IPR002525">
    <property type="entry name" value="Transp_IS110-like_N"/>
</dbReference>
<evidence type="ECO:0000313" key="2">
    <source>
        <dbReference type="EMBL" id="MDG6194497.1"/>
    </source>
</evidence>
<dbReference type="Proteomes" id="UP001153203">
    <property type="component" value="Unassembled WGS sequence"/>
</dbReference>
<dbReference type="GO" id="GO:0004803">
    <property type="term" value="F:transposase activity"/>
    <property type="evidence" value="ECO:0007669"/>
    <property type="project" value="InterPro"/>
</dbReference>
<sequence>MTLFVEIDVSKYKHDPTSLNVYGENISKHFQFPNIYQLFQQLKKHPETLEIRTSELHAVLKNTDHHTDSLVSFLQKIGYPTFTYKPLLIKKFVKSLTLSKSKTDKKEAPSIVRKLLADPTLGGHVVETFPQFLLTLCLIYYNISKKYSSFPV</sequence>
<name>A0A9X4PAD4_9LACT</name>
<gene>
    <name evidence="2" type="ORF">NF708_11020</name>
</gene>
<feature type="domain" description="Transposase IS110-like N-terminal" evidence="1">
    <location>
        <begin position="7"/>
        <end position="115"/>
    </location>
</feature>
<reference evidence="2" key="1">
    <citation type="submission" date="2022-06" db="EMBL/GenBank/DDBJ databases">
        <title>Lactococcus from bovine mastitis in China.</title>
        <authorList>
            <person name="Lin Y."/>
            <person name="Han B."/>
        </authorList>
    </citation>
    <scope>NUCLEOTIDE SEQUENCE</scope>
    <source>
        <strain evidence="2">Hebei-B-39</strain>
    </source>
</reference>
<dbReference type="GO" id="GO:0006313">
    <property type="term" value="P:DNA transposition"/>
    <property type="evidence" value="ECO:0007669"/>
    <property type="project" value="InterPro"/>
</dbReference>
<evidence type="ECO:0000313" key="3">
    <source>
        <dbReference type="Proteomes" id="UP001153203"/>
    </source>
</evidence>
<proteinExistence type="predicted"/>
<dbReference type="AlphaFoldDB" id="A0A9X4PAD4"/>
<dbReference type="GO" id="GO:0003677">
    <property type="term" value="F:DNA binding"/>
    <property type="evidence" value="ECO:0007669"/>
    <property type="project" value="InterPro"/>
</dbReference>